<evidence type="ECO:0000313" key="4">
    <source>
        <dbReference type="Proteomes" id="UP000654075"/>
    </source>
</evidence>
<proteinExistence type="predicted"/>
<feature type="chain" id="PRO_5032621064" evidence="2">
    <location>
        <begin position="22"/>
        <end position="449"/>
    </location>
</feature>
<keyword evidence="4" id="KW-1185">Reference proteome</keyword>
<protein>
    <submittedName>
        <fullName evidence="3">Uncharacterized protein</fullName>
    </submittedName>
</protein>
<name>A0A813DII1_POLGL</name>
<organism evidence="3 4">
    <name type="scientific">Polarella glacialis</name>
    <name type="common">Dinoflagellate</name>
    <dbReference type="NCBI Taxonomy" id="89957"/>
    <lineage>
        <taxon>Eukaryota</taxon>
        <taxon>Sar</taxon>
        <taxon>Alveolata</taxon>
        <taxon>Dinophyceae</taxon>
        <taxon>Suessiales</taxon>
        <taxon>Suessiaceae</taxon>
        <taxon>Polarella</taxon>
    </lineage>
</organism>
<evidence type="ECO:0000313" key="3">
    <source>
        <dbReference type="EMBL" id="CAE8588771.1"/>
    </source>
</evidence>
<dbReference type="EMBL" id="CAJNNV010003309">
    <property type="protein sequence ID" value="CAE8588771.1"/>
    <property type="molecule type" value="Genomic_DNA"/>
</dbReference>
<feature type="region of interest" description="Disordered" evidence="1">
    <location>
        <begin position="410"/>
        <end position="449"/>
    </location>
</feature>
<reference evidence="3" key="1">
    <citation type="submission" date="2021-02" db="EMBL/GenBank/DDBJ databases">
        <authorList>
            <person name="Dougan E. K."/>
            <person name="Rhodes N."/>
            <person name="Thang M."/>
            <person name="Chan C."/>
        </authorList>
    </citation>
    <scope>NUCLEOTIDE SEQUENCE</scope>
</reference>
<sequence length="449" mass="47850">MPTSLFAGLCLLGSATRLLDSSCAQQAPCERRLWAQMSKVRAVCTIPGAHLGRPRILMWPDRTCQHVGAEEARPKDNTNNDNNDLYAGLASMLVQRCRGAGLQPKAGSAQLPAQVQGGCPCAMDAALLDGAPSEHPWQVSAKVAGSGAKSCATSSCTSQVKQTQDLLQAALRTYIPAFMCRKRGQTSRRSLLQAARRTRCTADGPAPGSAPGRLLPIPPQSSQQLVCLGRARALQIAAPLRAQQIPPVSQFRFAEQGPEAGQGPSSSSWQSHGCARRLALACRPGQQAGQSQPLRRRSPLGQLNAGEEDRHRGIVVSSASLLFQAPAIAGTSEASASWHKLAQQQQRNQFAQAGTSWHNRLCGLKLAALQQAASHPAWDAGSRCSSGKPQLGWVVASGVKATLLAYTCTPQGSMSPRDQRPGAKVQRGMHELRHPPIQRFPSYPAPTSQ</sequence>
<accession>A0A813DII1</accession>
<dbReference type="Proteomes" id="UP000654075">
    <property type="component" value="Unassembled WGS sequence"/>
</dbReference>
<feature type="signal peptide" evidence="2">
    <location>
        <begin position="1"/>
        <end position="21"/>
    </location>
</feature>
<keyword evidence="2" id="KW-0732">Signal</keyword>
<feature type="non-terminal residue" evidence="3">
    <location>
        <position position="1"/>
    </location>
</feature>
<evidence type="ECO:0000256" key="2">
    <source>
        <dbReference type="SAM" id="SignalP"/>
    </source>
</evidence>
<feature type="region of interest" description="Disordered" evidence="1">
    <location>
        <begin position="195"/>
        <end position="216"/>
    </location>
</feature>
<gene>
    <name evidence="3" type="ORF">PGLA1383_LOCUS7556</name>
</gene>
<evidence type="ECO:0000256" key="1">
    <source>
        <dbReference type="SAM" id="MobiDB-lite"/>
    </source>
</evidence>
<dbReference type="AlphaFoldDB" id="A0A813DII1"/>
<comment type="caution">
    <text evidence="3">The sequence shown here is derived from an EMBL/GenBank/DDBJ whole genome shotgun (WGS) entry which is preliminary data.</text>
</comment>